<organism evidence="6 7">
    <name type="scientific">Exophiala aquamarina CBS 119918</name>
    <dbReference type="NCBI Taxonomy" id="1182545"/>
    <lineage>
        <taxon>Eukaryota</taxon>
        <taxon>Fungi</taxon>
        <taxon>Dikarya</taxon>
        <taxon>Ascomycota</taxon>
        <taxon>Pezizomycotina</taxon>
        <taxon>Eurotiomycetes</taxon>
        <taxon>Chaetothyriomycetidae</taxon>
        <taxon>Chaetothyriales</taxon>
        <taxon>Herpotrichiellaceae</taxon>
        <taxon>Exophiala</taxon>
    </lineage>
</organism>
<dbReference type="STRING" id="1182545.A0A072PM86"/>
<keyword evidence="3 6" id="KW-0378">Hydrolase</keyword>
<evidence type="ECO:0000256" key="1">
    <source>
        <dbReference type="ARBA" id="ARBA00010088"/>
    </source>
</evidence>
<dbReference type="HOGENOM" id="CLU_019414_0_2_1"/>
<dbReference type="PIRSF" id="PIRSF001112">
    <property type="entry name" value="Epoxide_hydrolase"/>
    <property type="match status" value="1"/>
</dbReference>
<keyword evidence="7" id="KW-1185">Reference proteome</keyword>
<comment type="caution">
    <text evidence="6">The sequence shown here is derived from an EMBL/GenBank/DDBJ whole genome shotgun (WGS) entry which is preliminary data.</text>
</comment>
<sequence>MSSIQSYTISVPEEKIERLKAKLALFDLPDELPDAEPWARGPPLSEIKRLANYWANGYNWRKAEAQLNEFPNFITRVQVEGFDTYDVHFIHQKSTVKNAIPLLFSHGWPGSFIEATKILPLLVDGGKDYPAFDVVAPSLVDFGFSSSSLMSGFTVEQHAEVCHKLMLRLGYEQYVVQGGDLGYAVSRLLAMKYPESVKGQLINLAVPSEPTITSHPALFQQVQSTPLTEWEMAGIARTEWFSVEGAGYNKLQQTKPQTLAYAMAANPVGLLAWIYDKLHDWADEYPWTDDELLTWVSIYEFSTAGSWANQRIYYEDAHAATGPSFAQAASYIDVKLGISRFPKELLLRPRLWHHTMGPVVLMNEHDKGGHFAAWEVPELLVRDIREMFGRDGGAFGVVEGRSGYEQ</sequence>
<proteinExistence type="inferred from homology"/>
<dbReference type="Gene3D" id="3.40.50.1820">
    <property type="entry name" value="alpha/beta hydrolase"/>
    <property type="match status" value="1"/>
</dbReference>
<dbReference type="PRINTS" id="PR00412">
    <property type="entry name" value="EPOXHYDRLASE"/>
</dbReference>
<dbReference type="InterPro" id="IPR000639">
    <property type="entry name" value="Epox_hydrolase-like"/>
</dbReference>
<evidence type="ECO:0000256" key="3">
    <source>
        <dbReference type="ARBA" id="ARBA00022801"/>
    </source>
</evidence>
<comment type="similarity">
    <text evidence="1">Belongs to the peptidase S33 family.</text>
</comment>
<dbReference type="AlphaFoldDB" id="A0A072PM86"/>
<name>A0A072PM86_9EURO</name>
<evidence type="ECO:0000259" key="5">
    <source>
        <dbReference type="Pfam" id="PF06441"/>
    </source>
</evidence>
<dbReference type="PANTHER" id="PTHR21661">
    <property type="entry name" value="EPOXIDE HYDROLASE 1-RELATED"/>
    <property type="match status" value="1"/>
</dbReference>
<dbReference type="Proteomes" id="UP000027920">
    <property type="component" value="Unassembled WGS sequence"/>
</dbReference>
<dbReference type="InterPro" id="IPR010497">
    <property type="entry name" value="Epoxide_hydro_N"/>
</dbReference>
<feature type="active site" description="Proton acceptor" evidence="4">
    <location>
        <position position="370"/>
    </location>
</feature>
<evidence type="ECO:0000256" key="4">
    <source>
        <dbReference type="PIRSR" id="PIRSR001112-1"/>
    </source>
</evidence>
<dbReference type="PANTHER" id="PTHR21661:SF35">
    <property type="entry name" value="EPOXIDE HYDROLASE"/>
    <property type="match status" value="1"/>
</dbReference>
<dbReference type="VEuPathDB" id="FungiDB:A1O9_02399"/>
<keyword evidence="2" id="KW-0058">Aromatic hydrocarbons catabolism</keyword>
<dbReference type="InterPro" id="IPR016292">
    <property type="entry name" value="Epoxide_hydrolase"/>
</dbReference>
<dbReference type="InterPro" id="IPR029058">
    <property type="entry name" value="AB_hydrolase_fold"/>
</dbReference>
<reference evidence="6 7" key="1">
    <citation type="submission" date="2013-03" db="EMBL/GenBank/DDBJ databases">
        <title>The Genome Sequence of Exophiala aquamarina CBS 119918.</title>
        <authorList>
            <consortium name="The Broad Institute Genomics Platform"/>
            <person name="Cuomo C."/>
            <person name="de Hoog S."/>
            <person name="Gorbushina A."/>
            <person name="Walker B."/>
            <person name="Young S.K."/>
            <person name="Zeng Q."/>
            <person name="Gargeya S."/>
            <person name="Fitzgerald M."/>
            <person name="Haas B."/>
            <person name="Abouelleil A."/>
            <person name="Allen A.W."/>
            <person name="Alvarado L."/>
            <person name="Arachchi H.M."/>
            <person name="Berlin A.M."/>
            <person name="Chapman S.B."/>
            <person name="Gainer-Dewar J."/>
            <person name="Goldberg J."/>
            <person name="Griggs A."/>
            <person name="Gujja S."/>
            <person name="Hansen M."/>
            <person name="Howarth C."/>
            <person name="Imamovic A."/>
            <person name="Ireland A."/>
            <person name="Larimer J."/>
            <person name="McCowan C."/>
            <person name="Murphy C."/>
            <person name="Pearson M."/>
            <person name="Poon T.W."/>
            <person name="Priest M."/>
            <person name="Roberts A."/>
            <person name="Saif S."/>
            <person name="Shea T."/>
            <person name="Sisk P."/>
            <person name="Sykes S."/>
            <person name="Wortman J."/>
            <person name="Nusbaum C."/>
            <person name="Birren B."/>
        </authorList>
    </citation>
    <scope>NUCLEOTIDE SEQUENCE [LARGE SCALE GENOMIC DNA]</scope>
    <source>
        <strain evidence="6 7">CBS 119918</strain>
    </source>
</reference>
<gene>
    <name evidence="6" type="ORF">A1O9_02399</name>
</gene>
<evidence type="ECO:0000313" key="7">
    <source>
        <dbReference type="Proteomes" id="UP000027920"/>
    </source>
</evidence>
<dbReference type="GO" id="GO:0097176">
    <property type="term" value="P:epoxide metabolic process"/>
    <property type="evidence" value="ECO:0007669"/>
    <property type="project" value="TreeGrafter"/>
</dbReference>
<dbReference type="RefSeq" id="XP_013263427.1">
    <property type="nucleotide sequence ID" value="XM_013407973.1"/>
</dbReference>
<protein>
    <submittedName>
        <fullName evidence="6">Microsomal epoxide hydrolase</fullName>
    </submittedName>
</protein>
<dbReference type="SUPFAM" id="SSF53474">
    <property type="entry name" value="alpha/beta-Hydrolases"/>
    <property type="match status" value="1"/>
</dbReference>
<evidence type="ECO:0000313" key="6">
    <source>
        <dbReference type="EMBL" id="KEF60837.1"/>
    </source>
</evidence>
<dbReference type="Pfam" id="PF06441">
    <property type="entry name" value="EHN"/>
    <property type="match status" value="1"/>
</dbReference>
<dbReference type="EMBL" id="AMGV01000002">
    <property type="protein sequence ID" value="KEF60837.1"/>
    <property type="molecule type" value="Genomic_DNA"/>
</dbReference>
<evidence type="ECO:0000256" key="2">
    <source>
        <dbReference type="ARBA" id="ARBA00022797"/>
    </source>
</evidence>
<dbReference type="GO" id="GO:0004301">
    <property type="term" value="F:epoxide hydrolase activity"/>
    <property type="evidence" value="ECO:0007669"/>
    <property type="project" value="TreeGrafter"/>
</dbReference>
<dbReference type="GeneID" id="25277343"/>
<feature type="active site" description="Nucleophile" evidence="4">
    <location>
        <position position="180"/>
    </location>
</feature>
<accession>A0A072PM86</accession>
<dbReference type="OrthoDB" id="7130006at2759"/>
<feature type="active site" description="Proton donor" evidence="4">
    <location>
        <position position="313"/>
    </location>
</feature>
<feature type="domain" description="Epoxide hydrolase N-terminal" evidence="5">
    <location>
        <begin position="4"/>
        <end position="114"/>
    </location>
</feature>